<protein>
    <recommendedName>
        <fullName evidence="4">Small secreted protein</fullName>
    </recommendedName>
</protein>
<evidence type="ECO:0000313" key="2">
    <source>
        <dbReference type="EMBL" id="KAK0962349.1"/>
    </source>
</evidence>
<sequence length="177" mass="18029">MHVSAFAIAAGLLITTTSAASSYLQATALVTNVQNHSQLECWQFTTPLNISAAAGTSGAATFAFPASTKSIYTLIPGRFNGGTHNAPAPQLVVFLSGLAHITLPVLVHGNSSLDEAWIPGGADGLIIAGDTQGTGHITTYPLDEPTASLQIPFASADEMPAHEVVGSGPCRFGAGDA</sequence>
<dbReference type="Proteomes" id="UP001175353">
    <property type="component" value="Unassembled WGS sequence"/>
</dbReference>
<accession>A0AAN6K217</accession>
<organism evidence="2 3">
    <name type="scientific">Friedmanniomyces endolithicus</name>
    <dbReference type="NCBI Taxonomy" id="329885"/>
    <lineage>
        <taxon>Eukaryota</taxon>
        <taxon>Fungi</taxon>
        <taxon>Dikarya</taxon>
        <taxon>Ascomycota</taxon>
        <taxon>Pezizomycotina</taxon>
        <taxon>Dothideomycetes</taxon>
        <taxon>Dothideomycetidae</taxon>
        <taxon>Mycosphaerellales</taxon>
        <taxon>Teratosphaeriaceae</taxon>
        <taxon>Friedmanniomyces</taxon>
    </lineage>
</organism>
<keyword evidence="1" id="KW-0732">Signal</keyword>
<evidence type="ECO:0000313" key="3">
    <source>
        <dbReference type="Proteomes" id="UP001175353"/>
    </source>
</evidence>
<gene>
    <name evidence="2" type="ORF">LTR91_019478</name>
</gene>
<comment type="caution">
    <text evidence="2">The sequence shown here is derived from an EMBL/GenBank/DDBJ whole genome shotgun (WGS) entry which is preliminary data.</text>
</comment>
<feature type="chain" id="PRO_5043051114" description="Small secreted protein" evidence="1">
    <location>
        <begin position="20"/>
        <end position="177"/>
    </location>
</feature>
<keyword evidence="3" id="KW-1185">Reference proteome</keyword>
<name>A0AAN6K217_9PEZI</name>
<reference evidence="2" key="1">
    <citation type="submission" date="2023-06" db="EMBL/GenBank/DDBJ databases">
        <title>Black Yeasts Isolated from many extreme environments.</title>
        <authorList>
            <person name="Coleine C."/>
            <person name="Stajich J.E."/>
            <person name="Selbmann L."/>
        </authorList>
    </citation>
    <scope>NUCLEOTIDE SEQUENCE</scope>
    <source>
        <strain evidence="2">CCFEE 5200</strain>
    </source>
</reference>
<evidence type="ECO:0008006" key="4">
    <source>
        <dbReference type="Google" id="ProtNLM"/>
    </source>
</evidence>
<evidence type="ECO:0000256" key="1">
    <source>
        <dbReference type="SAM" id="SignalP"/>
    </source>
</evidence>
<dbReference type="AlphaFoldDB" id="A0AAN6K217"/>
<dbReference type="EMBL" id="JAUJLE010000295">
    <property type="protein sequence ID" value="KAK0962349.1"/>
    <property type="molecule type" value="Genomic_DNA"/>
</dbReference>
<proteinExistence type="predicted"/>
<feature type="signal peptide" evidence="1">
    <location>
        <begin position="1"/>
        <end position="19"/>
    </location>
</feature>